<organism evidence="1 2">
    <name type="scientific">Plasmopara halstedii</name>
    <name type="common">Downy mildew of sunflower</name>
    <dbReference type="NCBI Taxonomy" id="4781"/>
    <lineage>
        <taxon>Eukaryota</taxon>
        <taxon>Sar</taxon>
        <taxon>Stramenopiles</taxon>
        <taxon>Oomycota</taxon>
        <taxon>Peronosporomycetes</taxon>
        <taxon>Peronosporales</taxon>
        <taxon>Peronosporaceae</taxon>
        <taxon>Plasmopara</taxon>
    </lineage>
</organism>
<dbReference type="RefSeq" id="XP_036263456.1">
    <property type="nucleotide sequence ID" value="XM_036407211.1"/>
</dbReference>
<dbReference type="EMBL" id="CCYD01002939">
    <property type="protein sequence ID" value="CEG48520.1"/>
    <property type="molecule type" value="Genomic_DNA"/>
</dbReference>
<reference evidence="2" key="1">
    <citation type="submission" date="2014-09" db="EMBL/GenBank/DDBJ databases">
        <authorList>
            <person name="Sharma Rahul"/>
            <person name="Thines Marco"/>
        </authorList>
    </citation>
    <scope>NUCLEOTIDE SEQUENCE [LARGE SCALE GENOMIC DNA]</scope>
</reference>
<dbReference type="GeneID" id="59052934"/>
<proteinExistence type="predicted"/>
<keyword evidence="2" id="KW-1185">Reference proteome</keyword>
<dbReference type="Proteomes" id="UP000054928">
    <property type="component" value="Unassembled WGS sequence"/>
</dbReference>
<dbReference type="AlphaFoldDB" id="A0A0P1B4H2"/>
<evidence type="ECO:0000313" key="2">
    <source>
        <dbReference type="Proteomes" id="UP000054928"/>
    </source>
</evidence>
<evidence type="ECO:0000313" key="1">
    <source>
        <dbReference type="EMBL" id="CEG48520.1"/>
    </source>
</evidence>
<accession>A0A0P1B4H2</accession>
<sequence length="83" mass="9074">MPICMQTQALKNTIDCTGRKARALPASSQGSIYTINVSNVRRLFCPQLSGHPFIEEVNDHSTALINSNSLAFTILLANIKTII</sequence>
<protein>
    <submittedName>
        <fullName evidence="1">Uncharacterized protein</fullName>
    </submittedName>
</protein>
<name>A0A0P1B4H2_PLAHL</name>